<keyword evidence="1 4" id="KW-0479">Metal-binding</keyword>
<comment type="similarity">
    <text evidence="4">Belongs to the zinc-containing alcohol dehydrogenase family.</text>
</comment>
<dbReference type="Gene3D" id="3.90.180.10">
    <property type="entry name" value="Medium-chain alcohol dehydrogenases, catalytic domain"/>
    <property type="match status" value="2"/>
</dbReference>
<feature type="domain" description="Alcohol dehydrogenase-like C-terminal" evidence="5">
    <location>
        <begin position="125"/>
        <end position="223"/>
    </location>
</feature>
<dbReference type="EMBL" id="CADCWC010000007">
    <property type="protein sequence ID" value="CAA9518388.1"/>
    <property type="molecule type" value="Genomic_DNA"/>
</dbReference>
<feature type="domain" description="Alcohol dehydrogenase-like N-terminal" evidence="6">
    <location>
        <begin position="5"/>
        <end position="85"/>
    </location>
</feature>
<sequence length="298" mass="31368">MPEIGPAEVLIRVANCGVCASEVDMWEGNAGIEFPRHVGHEVSGVIERVGADVTQFAPGDPVAAWVTGGGFAEYVAVEAEYCLPADGVPLDLALGEPLACAVNAVELTDVALGDDVVLIGAGFMGHLVHKLVELRGPGQVIVADARDDALARARAIGPCRTVNVREESLAEVVAELTGGRGADVTFEITGVQAPLTMAGEVTRMSGTVAIVGYHQGGTREIDLAAWNWNAFRVVNAHFRDVGVIMRGMRTGMRLLRAGRIDLSDVVTHRFGLDAVATAFETAHTKPEGFAKSTVSMEA</sequence>
<name>A0A6J4TAV1_9ACTN</name>
<proteinExistence type="inferred from homology"/>
<evidence type="ECO:0000256" key="1">
    <source>
        <dbReference type="ARBA" id="ARBA00022723"/>
    </source>
</evidence>
<dbReference type="GO" id="GO:0008270">
    <property type="term" value="F:zinc ion binding"/>
    <property type="evidence" value="ECO:0007669"/>
    <property type="project" value="InterPro"/>
</dbReference>
<protein>
    <submittedName>
        <fullName evidence="7">Threonine dehydrogenase and related Zn-dependent dehydrogenases</fullName>
    </submittedName>
</protein>
<accession>A0A6J4TAV1</accession>
<dbReference type="InterPro" id="IPR036291">
    <property type="entry name" value="NAD(P)-bd_dom_sf"/>
</dbReference>
<gene>
    <name evidence="7" type="ORF">AVDCRST_MAG79-53</name>
</gene>
<dbReference type="PANTHER" id="PTHR43401">
    <property type="entry name" value="L-THREONINE 3-DEHYDROGENASE"/>
    <property type="match status" value="1"/>
</dbReference>
<dbReference type="Gene3D" id="3.40.50.720">
    <property type="entry name" value="NAD(P)-binding Rossmann-like Domain"/>
    <property type="match status" value="1"/>
</dbReference>
<dbReference type="Pfam" id="PF00107">
    <property type="entry name" value="ADH_zinc_N"/>
    <property type="match status" value="1"/>
</dbReference>
<evidence type="ECO:0000256" key="4">
    <source>
        <dbReference type="RuleBase" id="RU361277"/>
    </source>
</evidence>
<keyword evidence="3" id="KW-0560">Oxidoreductase</keyword>
<dbReference type="AlphaFoldDB" id="A0A6J4TAV1"/>
<dbReference type="GO" id="GO:0016491">
    <property type="term" value="F:oxidoreductase activity"/>
    <property type="evidence" value="ECO:0007669"/>
    <property type="project" value="UniProtKB-KW"/>
</dbReference>
<dbReference type="PROSITE" id="PS00059">
    <property type="entry name" value="ADH_ZINC"/>
    <property type="match status" value="1"/>
</dbReference>
<comment type="cofactor">
    <cofactor evidence="4">
        <name>Zn(2+)</name>
        <dbReference type="ChEBI" id="CHEBI:29105"/>
    </cofactor>
</comment>
<evidence type="ECO:0000256" key="2">
    <source>
        <dbReference type="ARBA" id="ARBA00022833"/>
    </source>
</evidence>
<dbReference type="SUPFAM" id="SSF50129">
    <property type="entry name" value="GroES-like"/>
    <property type="match status" value="1"/>
</dbReference>
<evidence type="ECO:0000259" key="5">
    <source>
        <dbReference type="Pfam" id="PF00107"/>
    </source>
</evidence>
<dbReference type="InterPro" id="IPR013149">
    <property type="entry name" value="ADH-like_C"/>
</dbReference>
<dbReference type="InterPro" id="IPR011032">
    <property type="entry name" value="GroES-like_sf"/>
</dbReference>
<dbReference type="InterPro" id="IPR002328">
    <property type="entry name" value="ADH_Zn_CS"/>
</dbReference>
<dbReference type="InterPro" id="IPR050129">
    <property type="entry name" value="Zn_alcohol_dh"/>
</dbReference>
<dbReference type="InterPro" id="IPR013154">
    <property type="entry name" value="ADH-like_N"/>
</dbReference>
<keyword evidence="2 4" id="KW-0862">Zinc</keyword>
<dbReference type="Pfam" id="PF08240">
    <property type="entry name" value="ADH_N"/>
    <property type="match status" value="1"/>
</dbReference>
<organism evidence="7">
    <name type="scientific">uncultured Thermoleophilia bacterium</name>
    <dbReference type="NCBI Taxonomy" id="1497501"/>
    <lineage>
        <taxon>Bacteria</taxon>
        <taxon>Bacillati</taxon>
        <taxon>Actinomycetota</taxon>
        <taxon>Thermoleophilia</taxon>
        <taxon>environmental samples</taxon>
    </lineage>
</organism>
<evidence type="ECO:0000313" key="7">
    <source>
        <dbReference type="EMBL" id="CAA9518388.1"/>
    </source>
</evidence>
<dbReference type="SUPFAM" id="SSF51735">
    <property type="entry name" value="NAD(P)-binding Rossmann-fold domains"/>
    <property type="match status" value="1"/>
</dbReference>
<reference evidence="7" key="1">
    <citation type="submission" date="2020-02" db="EMBL/GenBank/DDBJ databases">
        <authorList>
            <person name="Meier V. D."/>
        </authorList>
    </citation>
    <scope>NUCLEOTIDE SEQUENCE</scope>
    <source>
        <strain evidence="7">AVDCRST_MAG79</strain>
    </source>
</reference>
<evidence type="ECO:0000256" key="3">
    <source>
        <dbReference type="ARBA" id="ARBA00023002"/>
    </source>
</evidence>
<evidence type="ECO:0000259" key="6">
    <source>
        <dbReference type="Pfam" id="PF08240"/>
    </source>
</evidence>
<dbReference type="PANTHER" id="PTHR43401:SF2">
    <property type="entry name" value="L-THREONINE 3-DEHYDROGENASE"/>
    <property type="match status" value="1"/>
</dbReference>